<evidence type="ECO:0008006" key="3">
    <source>
        <dbReference type="Google" id="ProtNLM"/>
    </source>
</evidence>
<dbReference type="InterPro" id="IPR036689">
    <property type="entry name" value="ESAT-6-like_sf"/>
</dbReference>
<dbReference type="Proteomes" id="UP001592581">
    <property type="component" value="Unassembled WGS sequence"/>
</dbReference>
<comment type="caution">
    <text evidence="1">The sequence shown here is derived from an EMBL/GenBank/DDBJ whole genome shotgun (WGS) entry which is preliminary data.</text>
</comment>
<sequence>MDVIEGGGLAVRPEVLEAEASALNSAALQVESAVRRGFGEIAAAGGALAGWRTGAALEECAAAWAVRLAAVVAALDGHAGRLRVSVRSYREADAAARASMAIQPVLP</sequence>
<protein>
    <recommendedName>
        <fullName evidence="3">Excreted virulence factor EspC (Type VII ESX diderm)</fullName>
    </recommendedName>
</protein>
<dbReference type="SUPFAM" id="SSF140453">
    <property type="entry name" value="EsxAB dimer-like"/>
    <property type="match status" value="1"/>
</dbReference>
<dbReference type="RefSeq" id="WP_380566781.1">
    <property type="nucleotide sequence ID" value="NZ_JBEUKS010000010.1"/>
</dbReference>
<evidence type="ECO:0000313" key="1">
    <source>
        <dbReference type="EMBL" id="MFC1441707.1"/>
    </source>
</evidence>
<keyword evidence="2" id="KW-1185">Reference proteome</keyword>
<gene>
    <name evidence="1" type="ORF">ABUW04_25980</name>
</gene>
<accession>A0ABV6XU78</accession>
<dbReference type="Gene3D" id="1.10.287.1060">
    <property type="entry name" value="ESAT-6-like"/>
    <property type="match status" value="1"/>
</dbReference>
<evidence type="ECO:0000313" key="2">
    <source>
        <dbReference type="Proteomes" id="UP001592581"/>
    </source>
</evidence>
<reference evidence="1 2" key="1">
    <citation type="submission" date="2024-06" db="EMBL/GenBank/DDBJ databases">
        <authorList>
            <person name="Lee S.D."/>
        </authorList>
    </citation>
    <scope>NUCLEOTIDE SEQUENCE [LARGE SCALE GENOMIC DNA]</scope>
    <source>
        <strain evidence="1 2">N1-10</strain>
    </source>
</reference>
<name>A0ABV6XU78_9ACTN</name>
<organism evidence="1 2">
    <name type="scientific">Streptacidiphilus jeojiensis</name>
    <dbReference type="NCBI Taxonomy" id="3229225"/>
    <lineage>
        <taxon>Bacteria</taxon>
        <taxon>Bacillati</taxon>
        <taxon>Actinomycetota</taxon>
        <taxon>Actinomycetes</taxon>
        <taxon>Kitasatosporales</taxon>
        <taxon>Streptomycetaceae</taxon>
        <taxon>Streptacidiphilus</taxon>
    </lineage>
</organism>
<dbReference type="EMBL" id="JBEUKS010000010">
    <property type="protein sequence ID" value="MFC1441707.1"/>
    <property type="molecule type" value="Genomic_DNA"/>
</dbReference>
<proteinExistence type="predicted"/>